<keyword evidence="1" id="KW-1133">Transmembrane helix</keyword>
<dbReference type="Gene3D" id="3.30.470.20">
    <property type="entry name" value="ATP-grasp fold, B domain"/>
    <property type="match status" value="1"/>
</dbReference>
<dbReference type="EMBL" id="MN738771">
    <property type="protein sequence ID" value="QHS84033.1"/>
    <property type="molecule type" value="Genomic_DNA"/>
</dbReference>
<dbReference type="AlphaFoldDB" id="A0A6C0AX28"/>
<dbReference type="SUPFAM" id="SSF56059">
    <property type="entry name" value="Glutathione synthetase ATP-binding domain-like"/>
    <property type="match status" value="1"/>
</dbReference>
<accession>A0A6C0AX28</accession>
<feature type="transmembrane region" description="Helical" evidence="1">
    <location>
        <begin position="333"/>
        <end position="352"/>
    </location>
</feature>
<sequence length="391" mass="46740">MDINNDEEENNTTTNKNTDIVSRIYRYLSKYDITWCKYLNIKNPYINPDNELFSKKVPIYDKAAAKKYPEYEYVYDKLWVANNQGLESGTLEELLKKKNASKFPIFIKPRYGTNTARSVGCYKINSYSELEYHKGKKEVMWSEFIDGKEEMTDFILWNGKIVYQLTYLYSETQIEFVEIWKHIDNKTNPPKNIEKWVLTYMKNYSGIVNVQYRKNTIIEVSLRPARGGSYLKSSKNRNIINSINHLYDKNEWLMIPKDDMNFKPFYSFKCHTYLPILYIPPFFVLDTICDNYKTYDFNEYYFEKAGNKGCVFYQFYHDDFDTGLKCKNTIESIFNLSQLIIYLLILFLILALYYKKNYFIIILSVFILIYLTRFINPISSNYSIWKTYINS</sequence>
<organism evidence="2">
    <name type="scientific">viral metagenome</name>
    <dbReference type="NCBI Taxonomy" id="1070528"/>
    <lineage>
        <taxon>unclassified sequences</taxon>
        <taxon>metagenomes</taxon>
        <taxon>organismal metagenomes</taxon>
    </lineage>
</organism>
<name>A0A6C0AX28_9ZZZZ</name>
<keyword evidence="1" id="KW-0812">Transmembrane</keyword>
<feature type="transmembrane region" description="Helical" evidence="1">
    <location>
        <begin position="358"/>
        <end position="376"/>
    </location>
</feature>
<evidence type="ECO:0008006" key="3">
    <source>
        <dbReference type="Google" id="ProtNLM"/>
    </source>
</evidence>
<evidence type="ECO:0000313" key="2">
    <source>
        <dbReference type="EMBL" id="QHS84033.1"/>
    </source>
</evidence>
<evidence type="ECO:0000256" key="1">
    <source>
        <dbReference type="SAM" id="Phobius"/>
    </source>
</evidence>
<reference evidence="2" key="1">
    <citation type="journal article" date="2020" name="Nature">
        <title>Giant virus diversity and host interactions through global metagenomics.</title>
        <authorList>
            <person name="Schulz F."/>
            <person name="Roux S."/>
            <person name="Paez-Espino D."/>
            <person name="Jungbluth S."/>
            <person name="Walsh D.A."/>
            <person name="Denef V.J."/>
            <person name="McMahon K.D."/>
            <person name="Konstantinidis K.T."/>
            <person name="Eloe-Fadrosh E.A."/>
            <person name="Kyrpides N.C."/>
            <person name="Woyke T."/>
        </authorList>
    </citation>
    <scope>NUCLEOTIDE SEQUENCE</scope>
    <source>
        <strain evidence="2">GVMAG-S-ERX555965-48</strain>
    </source>
</reference>
<protein>
    <recommendedName>
        <fullName evidence="3">ATP-grasp domain-containing protein</fullName>
    </recommendedName>
</protein>
<proteinExistence type="predicted"/>
<keyword evidence="1" id="KW-0472">Membrane</keyword>